<gene>
    <name evidence="1" type="ORF">ARMSODRAFT_1022837</name>
</gene>
<evidence type="ECO:0000313" key="1">
    <source>
        <dbReference type="EMBL" id="PBK64846.1"/>
    </source>
</evidence>
<reference evidence="2" key="1">
    <citation type="journal article" date="2017" name="Nat. Ecol. Evol.">
        <title>Genome expansion and lineage-specific genetic innovations in the forest pathogenic fungi Armillaria.</title>
        <authorList>
            <person name="Sipos G."/>
            <person name="Prasanna A.N."/>
            <person name="Walter M.C."/>
            <person name="O'Connor E."/>
            <person name="Balint B."/>
            <person name="Krizsan K."/>
            <person name="Kiss B."/>
            <person name="Hess J."/>
            <person name="Varga T."/>
            <person name="Slot J."/>
            <person name="Riley R."/>
            <person name="Boka B."/>
            <person name="Rigling D."/>
            <person name="Barry K."/>
            <person name="Lee J."/>
            <person name="Mihaltcheva S."/>
            <person name="LaButti K."/>
            <person name="Lipzen A."/>
            <person name="Waldron R."/>
            <person name="Moloney N.M."/>
            <person name="Sperisen C."/>
            <person name="Kredics L."/>
            <person name="Vagvoelgyi C."/>
            <person name="Patrignani A."/>
            <person name="Fitzpatrick D."/>
            <person name="Nagy I."/>
            <person name="Doyle S."/>
            <person name="Anderson J.B."/>
            <person name="Grigoriev I.V."/>
            <person name="Gueldener U."/>
            <person name="Muensterkoetter M."/>
            <person name="Nagy L.G."/>
        </authorList>
    </citation>
    <scope>NUCLEOTIDE SEQUENCE [LARGE SCALE GENOMIC DNA]</scope>
    <source>
        <strain evidence="2">28-4</strain>
    </source>
</reference>
<dbReference type="AlphaFoldDB" id="A0A2H3BP55"/>
<proteinExistence type="predicted"/>
<sequence>MLLTGVYPYYSRDFPGLIESALRSTLRNVPPITVSIASTVHSLSGSVANRYRIDQIVMETLVNRPPIPSEWPSHLDSFQADFDASELYDRNLVLVAPGMINLQPGRRMTTLDWVIPTRQLVWLPILTDANNHEAGTSHTDATTEAGGGSELDRISLSFDANFQLRRLLQGGP</sequence>
<accession>A0A2H3BP55</accession>
<evidence type="ECO:0000313" key="2">
    <source>
        <dbReference type="Proteomes" id="UP000218334"/>
    </source>
</evidence>
<dbReference type="EMBL" id="KZ293449">
    <property type="protein sequence ID" value="PBK64846.1"/>
    <property type="molecule type" value="Genomic_DNA"/>
</dbReference>
<keyword evidence="2" id="KW-1185">Reference proteome</keyword>
<protein>
    <submittedName>
        <fullName evidence="1">Uncharacterized protein</fullName>
    </submittedName>
</protein>
<dbReference type="Proteomes" id="UP000218334">
    <property type="component" value="Unassembled WGS sequence"/>
</dbReference>
<name>A0A2H3BP55_9AGAR</name>
<organism evidence="1 2">
    <name type="scientific">Armillaria solidipes</name>
    <dbReference type="NCBI Taxonomy" id="1076256"/>
    <lineage>
        <taxon>Eukaryota</taxon>
        <taxon>Fungi</taxon>
        <taxon>Dikarya</taxon>
        <taxon>Basidiomycota</taxon>
        <taxon>Agaricomycotina</taxon>
        <taxon>Agaricomycetes</taxon>
        <taxon>Agaricomycetidae</taxon>
        <taxon>Agaricales</taxon>
        <taxon>Marasmiineae</taxon>
        <taxon>Physalacriaceae</taxon>
        <taxon>Armillaria</taxon>
    </lineage>
</organism>